<dbReference type="InterPro" id="IPR011658">
    <property type="entry name" value="PA14_dom"/>
</dbReference>
<accession>A0A024QHQ6</accession>
<dbReference type="EMBL" id="CCDP010000003">
    <property type="protein sequence ID" value="CDQ41792.1"/>
    <property type="molecule type" value="Genomic_DNA"/>
</dbReference>
<evidence type="ECO:0000313" key="3">
    <source>
        <dbReference type="EMBL" id="CDQ41792.1"/>
    </source>
</evidence>
<comment type="caution">
    <text evidence="3">The sequence shown here is derived from an EMBL/GenBank/DDBJ whole genome shotgun (WGS) entry which is preliminary data.</text>
</comment>
<dbReference type="InterPro" id="IPR013783">
    <property type="entry name" value="Ig-like_fold"/>
</dbReference>
<dbReference type="InterPro" id="IPR008964">
    <property type="entry name" value="Invasin/intimin_cell_adhesion"/>
</dbReference>
<protein>
    <submittedName>
        <fullName evidence="3">PA14 domain protein</fullName>
    </submittedName>
</protein>
<evidence type="ECO:0000259" key="2">
    <source>
        <dbReference type="PROSITE" id="PS51820"/>
    </source>
</evidence>
<dbReference type="OrthoDB" id="9803686at2"/>
<reference evidence="3 4" key="1">
    <citation type="submission" date="2014-03" db="EMBL/GenBank/DDBJ databases">
        <authorList>
            <person name="Urmite Genomes U."/>
        </authorList>
    </citation>
    <scope>NUCLEOTIDE SEQUENCE [LARGE SCALE GENOMIC DNA]</scope>
    <source>
        <strain evidence="3 4">Vm-5</strain>
    </source>
</reference>
<name>A0A024QHQ6_9BACI</name>
<dbReference type="Gene3D" id="2.60.120.560">
    <property type="entry name" value="Exo-inulinase, domain 1"/>
    <property type="match status" value="1"/>
</dbReference>
<feature type="region of interest" description="Disordered" evidence="1">
    <location>
        <begin position="1504"/>
        <end position="1526"/>
    </location>
</feature>
<feature type="region of interest" description="Disordered" evidence="1">
    <location>
        <begin position="1"/>
        <end position="25"/>
    </location>
</feature>
<dbReference type="Proteomes" id="UP000028875">
    <property type="component" value="Unassembled WGS sequence"/>
</dbReference>
<dbReference type="SUPFAM" id="SSF49373">
    <property type="entry name" value="Invasin/intimin cell-adhesion fragments"/>
    <property type="match status" value="1"/>
</dbReference>
<dbReference type="PROSITE" id="PS51820">
    <property type="entry name" value="PA14"/>
    <property type="match status" value="1"/>
</dbReference>
<dbReference type="STRING" id="1462526.BN990_04169"/>
<proteinExistence type="predicted"/>
<reference evidence="4" key="2">
    <citation type="submission" date="2014-05" db="EMBL/GenBank/DDBJ databases">
        <title>Draft genome sequence of Virgibacillus massiliensis Vm-5.</title>
        <authorList>
            <person name="Khelaifia S."/>
            <person name="Croce O."/>
            <person name="Lagier J.C."/>
            <person name="Raoult D."/>
        </authorList>
    </citation>
    <scope>NUCLEOTIDE SEQUENCE [LARGE SCALE GENOMIC DNA]</scope>
    <source>
        <strain evidence="4">Vm-5</strain>
    </source>
</reference>
<dbReference type="Pfam" id="PF07691">
    <property type="entry name" value="PA14"/>
    <property type="match status" value="1"/>
</dbReference>
<dbReference type="InterPro" id="IPR037524">
    <property type="entry name" value="PA14/GLEYA"/>
</dbReference>
<gene>
    <name evidence="3" type="ORF">BN990_04169</name>
</gene>
<keyword evidence="4" id="KW-1185">Reference proteome</keyword>
<feature type="domain" description="PA14" evidence="2">
    <location>
        <begin position="1496"/>
        <end position="1632"/>
    </location>
</feature>
<dbReference type="RefSeq" id="WP_038246627.1">
    <property type="nucleotide sequence ID" value="NZ_BNER01000008.1"/>
</dbReference>
<dbReference type="Gene3D" id="3.90.182.10">
    <property type="entry name" value="Toxin - Anthrax Protective Antigen,domain 1"/>
    <property type="match status" value="1"/>
</dbReference>
<dbReference type="eggNOG" id="COG2885">
    <property type="taxonomic scope" value="Bacteria"/>
</dbReference>
<evidence type="ECO:0000313" key="4">
    <source>
        <dbReference type="Proteomes" id="UP000028875"/>
    </source>
</evidence>
<dbReference type="SMART" id="SM00758">
    <property type="entry name" value="PA14"/>
    <property type="match status" value="1"/>
</dbReference>
<sequence length="2058" mass="237950">MEENINPDPINVEETDEIERNDEDYQIDPWTEDNEMAEYIPPRGHLTEIQTEGKEEIEKVNAFHSGIGDNDDLFLKTPESEELTIPFKYAARHRGRKKHQTTIYPEIPFEYGIHYEGEELVTDNEQAYDHRVDAYPGKTMKYSVKQKDPQPTNRDWEAQLNVESRVKQETLEYAVNWRGKAAVEAVSGAADLFTSRNGNFIGPGPRSVWNKSGNYVKEIDNRSHASGIIAKEFYNWTDYEAEYEFKAIKSTGLRSDPYAKVVTSSNRLVSMPGADNDVLGFIFRADRNNKDFYIFLWEGDETCVSSWKPKSYNGYNMLTGNLTGGYSHTKAENKYSRYTVSTNLATIGVGNYYSGMKLSSSQMSKYRNISNNYGWGKQHYKVYKVTNGVMREVKINYRGNGAGWKQDWFNMNWKNSVKVRCTGNQVKIYTQSYKSGRYSENNYRLAAQFNVSSSFSKGSVGLATFSQSVQFEKIAVTRWDDISGRKPESGWYKYKDPGSKKLASSGASYVNSEARAAARAQTGLSNPDYEVNSVTRIVRDSSKGAMSASANGPVTVKTYNPPDAGQIRKHKIIKKGTAFITPEQISPSTANVVFRTADEIFGVDLQRYLDKNPILIYERSNVQINVPSNPLDDWDLEGERFTMWERNPEVIETTKDFTDKVYAYQGWYQSIDCREEFDGLQWATYHLSVVPQTINDDYDEIELKNEKVYMRTTEWYQGTYPADIKNEGIVTNREHKFVDIPPMPEHYIEPNTGEVMYHGYEDVEFLLIQIKPNATNEVWMGFKSNFENENTNITTEPINIINGRPLIKTKQIADQVEIHCEDRPRLVPWISGKYIGYGKVNGRRPFFKDGLGKADMIDVPTDVVYIPDHLVSLTGPYIEVNDERINWNLSEDKKTVDFFSDHMDAYVWYTDWYSEWKECNTEFTISSNETLTIEDPIEIDPKEDPYYDMADTIIDKFEVISTNPFVDVWTEEVRGEGSGWNGYYYQYPLLSHIIAESMQAIGDYQEMIQSYQIKDYMDEVEVDIDHDGFQIISVIRDDIELPNDSENGWTQYNDKIILHGNAIQPGMVHIHYSLGSVEREFVLNKPTGKDIHVYHNGILLNKSQYDIDSNRLRIYSSLNKYDWLHVQSYISEDQFNPDAKNYLGELKGTRIDPEIWFDWGNGSPLHEFMEQQRTSISMMALNPNLHFRFHLDMEVVYPIQEIIDISNFTGEWVQWDEDPIEQEGLNGPGDWHGPPEENYQEVTNLKNQNLRSGWYNPSDLNRTDYRFGFKVQVRDGDDDMYGAIFKFDDTTQNFYSFEWDGGGVDVKGMAVFKNTCLNPEEAGVSKLTYDKVMLAHNNLTWTPDANEINEIEISTKGSQIKVWTNGVLQFDLTDVDNPFLKGAWGPVTRSQPYTYFWDFWLQKYQRITPNEEPSFSQIMSYEIERPVIEDNPNIEVHISDRVQTLLYEPLSIFVEGHNLQVDELEVEYFIRNDSSDYQTYFKNQQETGQTITQIGESEVYATVRGHNPPPPPPENKPIDNKDEPSIEPITLPEANPNNYFAISWDGYLFAPETGFYEFSIQVSDAVRMWVNHQLIIDKWDRNTYNEYTDTFYLEGGKWYPTKLNYADLEDSALIQLSWKTPSGRYEKLSSSNISPYLGYNIKAEIKEEMPMPWSPKIHNGYYYFQEREHYLFAREIELNKVVQEEELLISPRPKQGSPIIIETLDGRLLRKVNFYNEYNHISLKNKEIIKGNGSKNYYLKYQDIDNSTLTVSVNDQAIDDYEWDQEKSCICFKEKMLAKDKIEVSYKIQDSFYVIENQNVSKDQAAVVFHNYQELNEVKIKYEGHEASPFYKTNVMTNPLLNHNHKGFFYLTNKVDRNAKSINLNISPNSLDTSGTEKVLLTVRVYDKNHNPIPNKAFTIFRDGTRIYNGFTNESGEYYYMDIPPVSNELFSTYRVECESIENSILLNFFEDNIKQRAFIELKAGKSTLLGNSEDEVGIYITLRNHEWSVIKNSNVTVSYMDTNQVSHSETITTDQYGQGMIILSGQIEKNGIIYVTATYDMGEEHAKTDLYLKVIGG</sequence>
<organism evidence="3 4">
    <name type="scientific">Virgibacillus massiliensis</name>
    <dbReference type="NCBI Taxonomy" id="1462526"/>
    <lineage>
        <taxon>Bacteria</taxon>
        <taxon>Bacillati</taxon>
        <taxon>Bacillota</taxon>
        <taxon>Bacilli</taxon>
        <taxon>Bacillales</taxon>
        <taxon>Bacillaceae</taxon>
        <taxon>Virgibacillus</taxon>
    </lineage>
</organism>
<evidence type="ECO:0000256" key="1">
    <source>
        <dbReference type="SAM" id="MobiDB-lite"/>
    </source>
</evidence>
<dbReference type="Gene3D" id="2.60.40.10">
    <property type="entry name" value="Immunoglobulins"/>
    <property type="match status" value="1"/>
</dbReference>
<dbReference type="SUPFAM" id="SSF56988">
    <property type="entry name" value="Anthrax protective antigen"/>
    <property type="match status" value="1"/>
</dbReference>